<evidence type="ECO:0000313" key="2">
    <source>
        <dbReference type="EMBL" id="KAK3851372.1"/>
    </source>
</evidence>
<dbReference type="AlphaFoldDB" id="A0AAE1BJN9"/>
<organism evidence="2 3">
    <name type="scientific">Petrolisthes cinctipes</name>
    <name type="common">Flat porcelain crab</name>
    <dbReference type="NCBI Taxonomy" id="88211"/>
    <lineage>
        <taxon>Eukaryota</taxon>
        <taxon>Metazoa</taxon>
        <taxon>Ecdysozoa</taxon>
        <taxon>Arthropoda</taxon>
        <taxon>Crustacea</taxon>
        <taxon>Multicrustacea</taxon>
        <taxon>Malacostraca</taxon>
        <taxon>Eumalacostraca</taxon>
        <taxon>Eucarida</taxon>
        <taxon>Decapoda</taxon>
        <taxon>Pleocyemata</taxon>
        <taxon>Anomura</taxon>
        <taxon>Galatheoidea</taxon>
        <taxon>Porcellanidae</taxon>
        <taxon>Petrolisthes</taxon>
    </lineage>
</organism>
<name>A0AAE1BJN9_PETCI</name>
<feature type="compositionally biased region" description="Low complexity" evidence="1">
    <location>
        <begin position="57"/>
        <end position="75"/>
    </location>
</feature>
<sequence>MGTLHGVDDESDGGDGSVAETESIRGKLLRVSKIQKRKSADTKSRWSGGGGGGGGIPNPLSTPSTTSLHSLTQPTNLFHLEPTSPSISSPPIHPLRLSTHPPTAPLHPPHPPIIFTYKPHTYLEPISANIFTPPTHLHLSYYTHLELHLRPVLLPPPTHPPPPHSPQPVLLHPSTLPPTSTSTSTSPPLPTSTSTSTPAPPTQPHHLSSTH</sequence>
<evidence type="ECO:0000313" key="3">
    <source>
        <dbReference type="Proteomes" id="UP001286313"/>
    </source>
</evidence>
<dbReference type="Proteomes" id="UP001286313">
    <property type="component" value="Unassembled WGS sequence"/>
</dbReference>
<feature type="compositionally biased region" description="Low complexity" evidence="1">
    <location>
        <begin position="167"/>
        <end position="197"/>
    </location>
</feature>
<feature type="compositionally biased region" description="Gly residues" evidence="1">
    <location>
        <begin position="47"/>
        <end position="56"/>
    </location>
</feature>
<feature type="compositionally biased region" description="Low complexity" evidence="1">
    <location>
        <begin position="82"/>
        <end position="101"/>
    </location>
</feature>
<reference evidence="2" key="1">
    <citation type="submission" date="2023-10" db="EMBL/GenBank/DDBJ databases">
        <title>Genome assemblies of two species of porcelain crab, Petrolisthes cinctipes and Petrolisthes manimaculis (Anomura: Porcellanidae).</title>
        <authorList>
            <person name="Angst P."/>
        </authorList>
    </citation>
    <scope>NUCLEOTIDE SEQUENCE</scope>
    <source>
        <strain evidence="2">PB745_01</strain>
        <tissue evidence="2">Gill</tissue>
    </source>
</reference>
<feature type="region of interest" description="Disordered" evidence="1">
    <location>
        <begin position="1"/>
        <end position="104"/>
    </location>
</feature>
<comment type="caution">
    <text evidence="2">The sequence shown here is derived from an EMBL/GenBank/DDBJ whole genome shotgun (WGS) entry which is preliminary data.</text>
</comment>
<accession>A0AAE1BJN9</accession>
<dbReference type="EMBL" id="JAWQEG010007928">
    <property type="protein sequence ID" value="KAK3851372.1"/>
    <property type="molecule type" value="Genomic_DNA"/>
</dbReference>
<feature type="region of interest" description="Disordered" evidence="1">
    <location>
        <begin position="156"/>
        <end position="211"/>
    </location>
</feature>
<protein>
    <submittedName>
        <fullName evidence="2">Uncharacterized protein</fullName>
    </submittedName>
</protein>
<evidence type="ECO:0000256" key="1">
    <source>
        <dbReference type="SAM" id="MobiDB-lite"/>
    </source>
</evidence>
<gene>
    <name evidence="2" type="ORF">Pcinc_041974</name>
</gene>
<feature type="compositionally biased region" description="Pro residues" evidence="1">
    <location>
        <begin position="156"/>
        <end position="166"/>
    </location>
</feature>
<proteinExistence type="predicted"/>
<feature type="compositionally biased region" description="Basic residues" evidence="1">
    <location>
        <begin position="27"/>
        <end position="37"/>
    </location>
</feature>
<keyword evidence="3" id="KW-1185">Reference proteome</keyword>